<feature type="transmembrane region" description="Helical" evidence="1">
    <location>
        <begin position="84"/>
        <end position="103"/>
    </location>
</feature>
<evidence type="ECO:0008006" key="4">
    <source>
        <dbReference type="Google" id="ProtNLM"/>
    </source>
</evidence>
<dbReference type="AlphaFoldDB" id="A0A172TN27"/>
<keyword evidence="3" id="KW-1185">Reference proteome</keyword>
<sequence>MSKRYFTAVAAVLLVIIYALLKNFGLDPQAESFLKHKTNLERELQVPLWLTIMRIHVGAAIIALIAGTLNFWTRLQQHRKFHRTNGYVYVAMVVIVDVTSGYMAPFATGGKVTSIVFNMVNLLWLAFTIAAIVFIRRKQIVKHRNWMLRSYMFCFTNTWIHLLHFIGFQWLHLDYVTAYTIGVYGSVLLNLGIAEAIIRTHWKFR</sequence>
<keyword evidence="1" id="KW-0812">Transmembrane</keyword>
<evidence type="ECO:0000313" key="3">
    <source>
        <dbReference type="Proteomes" id="UP000076927"/>
    </source>
</evidence>
<protein>
    <recommendedName>
        <fullName evidence="4">DUF2306 domain-containing protein</fullName>
    </recommendedName>
</protein>
<dbReference type="InterPro" id="IPR018750">
    <property type="entry name" value="DUF2306_membrane"/>
</dbReference>
<dbReference type="KEGG" id="pswu:SY83_21195"/>
<dbReference type="OrthoDB" id="195502at2"/>
<dbReference type="EMBL" id="CP011388">
    <property type="protein sequence ID" value="ANE48376.1"/>
    <property type="molecule type" value="Genomic_DNA"/>
</dbReference>
<dbReference type="PATRIC" id="fig|1178515.4.peg.4293"/>
<organism evidence="2 3">
    <name type="scientific">Paenibacillus swuensis</name>
    <dbReference type="NCBI Taxonomy" id="1178515"/>
    <lineage>
        <taxon>Bacteria</taxon>
        <taxon>Bacillati</taxon>
        <taxon>Bacillota</taxon>
        <taxon>Bacilli</taxon>
        <taxon>Bacillales</taxon>
        <taxon>Paenibacillaceae</taxon>
        <taxon>Paenibacillus</taxon>
    </lineage>
</organism>
<name>A0A172TN27_9BACL</name>
<gene>
    <name evidence="2" type="ORF">SY83_21195</name>
</gene>
<accession>A0A172TN27</accession>
<keyword evidence="1" id="KW-1133">Transmembrane helix</keyword>
<dbReference type="STRING" id="1178515.SY83_21195"/>
<feature type="transmembrane region" description="Helical" evidence="1">
    <location>
        <begin position="115"/>
        <end position="135"/>
    </location>
</feature>
<proteinExistence type="predicted"/>
<dbReference type="RefSeq" id="WP_068610147.1">
    <property type="nucleotide sequence ID" value="NZ_CP011388.1"/>
</dbReference>
<dbReference type="Proteomes" id="UP000076927">
    <property type="component" value="Chromosome"/>
</dbReference>
<feature type="transmembrane region" description="Helical" evidence="1">
    <location>
        <begin position="48"/>
        <end position="72"/>
    </location>
</feature>
<feature type="transmembrane region" description="Helical" evidence="1">
    <location>
        <begin position="176"/>
        <end position="198"/>
    </location>
</feature>
<feature type="transmembrane region" description="Helical" evidence="1">
    <location>
        <begin position="147"/>
        <end position="170"/>
    </location>
</feature>
<dbReference type="Pfam" id="PF10067">
    <property type="entry name" value="DUF2306"/>
    <property type="match status" value="1"/>
</dbReference>
<keyword evidence="1" id="KW-0472">Membrane</keyword>
<evidence type="ECO:0000313" key="2">
    <source>
        <dbReference type="EMBL" id="ANE48376.1"/>
    </source>
</evidence>
<reference evidence="2 3" key="1">
    <citation type="submission" date="2015-01" db="EMBL/GenBank/DDBJ databases">
        <title>Paenibacillus swuensis/DY6/whole genome sequencing.</title>
        <authorList>
            <person name="Kim M.K."/>
            <person name="Srinivasan S."/>
            <person name="Lee J.-J."/>
        </authorList>
    </citation>
    <scope>NUCLEOTIDE SEQUENCE [LARGE SCALE GENOMIC DNA]</scope>
    <source>
        <strain evidence="2 3">DY6</strain>
    </source>
</reference>
<evidence type="ECO:0000256" key="1">
    <source>
        <dbReference type="SAM" id="Phobius"/>
    </source>
</evidence>